<dbReference type="RefSeq" id="WP_091508556.1">
    <property type="nucleotide sequence ID" value="NZ_FOLE01000002.1"/>
</dbReference>
<organism evidence="2 3">
    <name type="scientific">Flexibacter flexilis DSM 6793</name>
    <dbReference type="NCBI Taxonomy" id="927664"/>
    <lineage>
        <taxon>Bacteria</taxon>
        <taxon>Pseudomonadati</taxon>
        <taxon>Bacteroidota</taxon>
        <taxon>Cytophagia</taxon>
        <taxon>Cytophagales</taxon>
        <taxon>Flexibacteraceae</taxon>
        <taxon>Flexibacter</taxon>
    </lineage>
</organism>
<evidence type="ECO:0000313" key="3">
    <source>
        <dbReference type="Proteomes" id="UP000199514"/>
    </source>
</evidence>
<feature type="domain" description="Macro" evidence="1">
    <location>
        <begin position="1"/>
        <end position="172"/>
    </location>
</feature>
<dbReference type="SUPFAM" id="SSF52949">
    <property type="entry name" value="Macro domain-like"/>
    <property type="match status" value="1"/>
</dbReference>
<protein>
    <submittedName>
        <fullName evidence="2">O-acetyl-ADP-ribose deacetylase (Regulator of RNase III), contains Macro domain</fullName>
    </submittedName>
</protein>
<dbReference type="STRING" id="927664.SAMN05421780_102234"/>
<dbReference type="Gene3D" id="3.40.220.10">
    <property type="entry name" value="Leucine Aminopeptidase, subunit E, domain 1"/>
    <property type="match status" value="1"/>
</dbReference>
<name>A0A1I1FM32_9BACT</name>
<accession>A0A1I1FM32</accession>
<dbReference type="AlphaFoldDB" id="A0A1I1FM32"/>
<dbReference type="InterPro" id="IPR043472">
    <property type="entry name" value="Macro_dom-like"/>
</dbReference>
<dbReference type="PANTHER" id="PTHR11106:SF27">
    <property type="entry name" value="MACRO DOMAIN-CONTAINING PROTEIN"/>
    <property type="match status" value="1"/>
</dbReference>
<dbReference type="Proteomes" id="UP000199514">
    <property type="component" value="Unassembled WGS sequence"/>
</dbReference>
<reference evidence="2 3" key="1">
    <citation type="submission" date="2016-10" db="EMBL/GenBank/DDBJ databases">
        <authorList>
            <person name="de Groot N.N."/>
        </authorList>
    </citation>
    <scope>NUCLEOTIDE SEQUENCE [LARGE SCALE GENOMIC DNA]</scope>
    <source>
        <strain evidence="2 3">DSM 6793</strain>
    </source>
</reference>
<dbReference type="PANTHER" id="PTHR11106">
    <property type="entry name" value="GANGLIOSIDE INDUCED DIFFERENTIATION ASSOCIATED PROTEIN 2-RELATED"/>
    <property type="match status" value="1"/>
</dbReference>
<evidence type="ECO:0000313" key="2">
    <source>
        <dbReference type="EMBL" id="SFC00046.1"/>
    </source>
</evidence>
<dbReference type="SMART" id="SM00506">
    <property type="entry name" value="A1pp"/>
    <property type="match status" value="1"/>
</dbReference>
<keyword evidence="3" id="KW-1185">Reference proteome</keyword>
<evidence type="ECO:0000259" key="1">
    <source>
        <dbReference type="PROSITE" id="PS51154"/>
    </source>
</evidence>
<dbReference type="Pfam" id="PF01661">
    <property type="entry name" value="Macro"/>
    <property type="match status" value="1"/>
</dbReference>
<sequence length="176" mass="18925">MIELIKGDITKITVDAIVNAANTSLLGGGGVDGAIHKAGGKAILEDCQKIRSKQGGCKVSEAVITTAGKLPAKFVIHTVGPVWNNGNNNEENLLAAAYLNSLRLASQNAIHTISFPNISTGIYRFPKDKAAQIAVQVVSDFLATTDTIEKVIFVCFDDENYTLYAKLLNQKDLYNK</sequence>
<dbReference type="NCBIfam" id="NF001664">
    <property type="entry name" value="PRK00431.1-6"/>
    <property type="match status" value="1"/>
</dbReference>
<proteinExistence type="predicted"/>
<dbReference type="EMBL" id="FOLE01000002">
    <property type="protein sequence ID" value="SFC00046.1"/>
    <property type="molecule type" value="Genomic_DNA"/>
</dbReference>
<dbReference type="PROSITE" id="PS51154">
    <property type="entry name" value="MACRO"/>
    <property type="match status" value="1"/>
</dbReference>
<dbReference type="InterPro" id="IPR002589">
    <property type="entry name" value="Macro_dom"/>
</dbReference>
<dbReference type="CDD" id="cd02908">
    <property type="entry name" value="Macro_OAADPr_deacetylase"/>
    <property type="match status" value="1"/>
</dbReference>
<gene>
    <name evidence="2" type="ORF">SAMN05421780_102234</name>
</gene>
<dbReference type="OrthoDB" id="6194521at2"/>